<sequence length="131" mass="15573">MENELRDIKPLLEIPDSSYYIFLGLVALGIMLLVALLWFLVKKFWKKRKINMQKVYFEQFKNLDWNNVKASAYEATELGRKLTLENERAKEIYSQLVPMLVAYKYRKKVPALDEETLKQYNLLVHIIDESI</sequence>
<evidence type="ECO:0000313" key="2">
    <source>
        <dbReference type="EMBL" id="CAA6813739.1"/>
    </source>
</evidence>
<evidence type="ECO:0008006" key="3">
    <source>
        <dbReference type="Google" id="ProtNLM"/>
    </source>
</evidence>
<dbReference type="AlphaFoldDB" id="A0A6S6ST75"/>
<name>A0A6S6ST75_9BACT</name>
<organism evidence="2">
    <name type="scientific">uncultured Sulfurovum sp</name>
    <dbReference type="NCBI Taxonomy" id="269237"/>
    <lineage>
        <taxon>Bacteria</taxon>
        <taxon>Pseudomonadati</taxon>
        <taxon>Campylobacterota</taxon>
        <taxon>Epsilonproteobacteria</taxon>
        <taxon>Campylobacterales</taxon>
        <taxon>Sulfurovaceae</taxon>
        <taxon>Sulfurovum</taxon>
        <taxon>environmental samples</taxon>
    </lineage>
</organism>
<keyword evidence="1" id="KW-0812">Transmembrane</keyword>
<proteinExistence type="predicted"/>
<reference evidence="2" key="1">
    <citation type="submission" date="2020-01" db="EMBL/GenBank/DDBJ databases">
        <authorList>
            <person name="Meier V. D."/>
            <person name="Meier V D."/>
        </authorList>
    </citation>
    <scope>NUCLEOTIDE SEQUENCE</scope>
    <source>
        <strain evidence="2">HLG_WM_MAG_04</strain>
    </source>
</reference>
<gene>
    <name evidence="2" type="ORF">HELGO_WM6558</name>
</gene>
<keyword evidence="1" id="KW-0472">Membrane</keyword>
<dbReference type="EMBL" id="CACVAX010000039">
    <property type="protein sequence ID" value="CAA6813739.1"/>
    <property type="molecule type" value="Genomic_DNA"/>
</dbReference>
<evidence type="ECO:0000256" key="1">
    <source>
        <dbReference type="SAM" id="Phobius"/>
    </source>
</evidence>
<accession>A0A6S6ST75</accession>
<feature type="transmembrane region" description="Helical" evidence="1">
    <location>
        <begin position="20"/>
        <end position="41"/>
    </location>
</feature>
<protein>
    <recommendedName>
        <fullName evidence="3">DUF4381 domain-containing protein</fullName>
    </recommendedName>
</protein>
<keyword evidence="1" id="KW-1133">Transmembrane helix</keyword>